<gene>
    <name evidence="1" type="ORF">PHACT_12465</name>
</gene>
<proteinExistence type="predicted"/>
<evidence type="ECO:0000313" key="1">
    <source>
        <dbReference type="EMBL" id="OFE11364.1"/>
    </source>
</evidence>
<reference evidence="2" key="1">
    <citation type="submission" date="2016-07" db="EMBL/GenBank/DDBJ databases">
        <authorList>
            <person name="Florea S."/>
            <person name="Webb J.S."/>
            <person name="Jaromczyk J."/>
            <person name="Schardl C.L."/>
        </authorList>
    </citation>
    <scope>NUCLEOTIDE SEQUENCE [LARGE SCALE GENOMIC DNA]</scope>
    <source>
        <strain evidence="2">KCTC 42131</strain>
    </source>
</reference>
<sequence>MWASWAAVVATAAGVLVAAVAAYYLRKTLRETQEGTRLMREQLWSNRAYLACIDIKCNYHGTYSSEDGSDASVTLISEWVNFGLSPANAVTFGFHVFSQGNVYPAEVEASFDKIPSGAIIGQGEKKPLEQRIIIPLINLSVEPDIKNYVPMVVILWAKYQDIHKRQFQVQQGVSVRFQSNLFSGALERVTVEPDDPSNVETTLQLPA</sequence>
<protein>
    <submittedName>
        <fullName evidence="1">Uncharacterized protein</fullName>
    </submittedName>
</protein>
<accession>A0A1E8CFX1</accession>
<dbReference type="Proteomes" id="UP000175669">
    <property type="component" value="Unassembled WGS sequence"/>
</dbReference>
<keyword evidence="2" id="KW-1185">Reference proteome</keyword>
<dbReference type="AlphaFoldDB" id="A0A1E8CFX1"/>
<dbReference type="RefSeq" id="WP_070118537.1">
    <property type="nucleotide sequence ID" value="NZ_MASR01000002.1"/>
</dbReference>
<evidence type="ECO:0000313" key="2">
    <source>
        <dbReference type="Proteomes" id="UP000175669"/>
    </source>
</evidence>
<comment type="caution">
    <text evidence="1">The sequence shown here is derived from an EMBL/GenBank/DDBJ whole genome shotgun (WGS) entry which is preliminary data.</text>
</comment>
<organism evidence="1 2">
    <name type="scientific">Pseudohongiella acticola</name>
    <dbReference type="NCBI Taxonomy" id="1524254"/>
    <lineage>
        <taxon>Bacteria</taxon>
        <taxon>Pseudomonadati</taxon>
        <taxon>Pseudomonadota</taxon>
        <taxon>Gammaproteobacteria</taxon>
        <taxon>Pseudomonadales</taxon>
        <taxon>Pseudohongiellaceae</taxon>
        <taxon>Pseudohongiella</taxon>
    </lineage>
</organism>
<dbReference type="EMBL" id="MASR01000002">
    <property type="protein sequence ID" value="OFE11364.1"/>
    <property type="molecule type" value="Genomic_DNA"/>
</dbReference>
<name>A0A1E8CFX1_9GAMM</name>